<dbReference type="Proteomes" id="UP000287033">
    <property type="component" value="Unassembled WGS sequence"/>
</dbReference>
<dbReference type="AlphaFoldDB" id="A0A401T589"/>
<comment type="similarity">
    <text evidence="1">Belongs to the CWC26 family.</text>
</comment>
<evidence type="ECO:0000256" key="2">
    <source>
        <dbReference type="ARBA" id="ARBA00014454"/>
    </source>
</evidence>
<keyword evidence="5" id="KW-1185">Reference proteome</keyword>
<accession>A0A401T589</accession>
<dbReference type="STRING" id="137246.A0A401T589"/>
<dbReference type="InterPro" id="IPR051112">
    <property type="entry name" value="CWC26_splicing_factor"/>
</dbReference>
<feature type="compositionally biased region" description="Low complexity" evidence="3">
    <location>
        <begin position="143"/>
        <end position="157"/>
    </location>
</feature>
<sequence length="481" mass="54561">MRIVDDDVTWKSLAKEKEKEAAEDEDDEAPVVAEFIDERPEIVQQMEEFRLSNKWKILGDVNEEFQDPDVFLHASQDGRRRHDSPDLSPPRRGRHDSPDLSPPRKHSKNTDKCIKSTDLPPRRTRSSSPNLSPARCKRHDSSDSSSAGNAAHSSDSDLSPPRKRQSSSLDSQTAAGRRGANAQGLSLSKQKNRRTTGSPRRWQHPNSDLSPPRKRGQRSSDSDLSPPRRKRPGAADTEYKLCSDGSELSPARHGLPSSKLASSRGQGASWDMSPSRKSQGNEMLSGGQTGLISTELLRKEKEHRRQRERAADCFADDSRHATTVFRDKSGKKRDLDQERIQRKKKEEEKAAKQEKYAQWGKGVAQEEQQRKNVQDALHEMQKPLARHIDDKDLDRFLREKLRDGDPMAGLLAKKKEKEAKNKNARPVYSGPAPPPNRFNLQPGYRWDGVDRSNGFEQKRYARLADKKAVQEIAYKWSVEDM</sequence>
<name>A0A401T589_CHIPU</name>
<protein>
    <recommendedName>
        <fullName evidence="2">BUD13 homolog</fullName>
    </recommendedName>
</protein>
<reference evidence="4 5" key="1">
    <citation type="journal article" date="2018" name="Nat. Ecol. Evol.">
        <title>Shark genomes provide insights into elasmobranch evolution and the origin of vertebrates.</title>
        <authorList>
            <person name="Hara Y"/>
            <person name="Yamaguchi K"/>
            <person name="Onimaru K"/>
            <person name="Kadota M"/>
            <person name="Koyanagi M"/>
            <person name="Keeley SD"/>
            <person name="Tatsumi K"/>
            <person name="Tanaka K"/>
            <person name="Motone F"/>
            <person name="Kageyama Y"/>
            <person name="Nozu R"/>
            <person name="Adachi N"/>
            <person name="Nishimura O"/>
            <person name="Nakagawa R"/>
            <person name="Tanegashima C"/>
            <person name="Kiyatake I"/>
            <person name="Matsumoto R"/>
            <person name="Murakumo K"/>
            <person name="Nishida K"/>
            <person name="Terakita A"/>
            <person name="Kuratani S"/>
            <person name="Sato K"/>
            <person name="Hyodo S Kuraku.S."/>
        </authorList>
    </citation>
    <scope>NUCLEOTIDE SEQUENCE [LARGE SCALE GENOMIC DNA]</scope>
</reference>
<evidence type="ECO:0000256" key="3">
    <source>
        <dbReference type="SAM" id="MobiDB-lite"/>
    </source>
</evidence>
<dbReference type="GO" id="GO:0003723">
    <property type="term" value="F:RNA binding"/>
    <property type="evidence" value="ECO:0007669"/>
    <property type="project" value="TreeGrafter"/>
</dbReference>
<dbReference type="InterPro" id="IPR018609">
    <property type="entry name" value="Bud13"/>
</dbReference>
<proteinExistence type="inferred from homology"/>
<feature type="region of interest" description="Disordered" evidence="3">
    <location>
        <begin position="68"/>
        <end position="373"/>
    </location>
</feature>
<dbReference type="OMA" id="FEAEFQF"/>
<comment type="caution">
    <text evidence="4">The sequence shown here is derived from an EMBL/GenBank/DDBJ whole genome shotgun (WGS) entry which is preliminary data.</text>
</comment>
<dbReference type="GO" id="GO:0000398">
    <property type="term" value="P:mRNA splicing, via spliceosome"/>
    <property type="evidence" value="ECO:0007669"/>
    <property type="project" value="TreeGrafter"/>
</dbReference>
<dbReference type="PANTHER" id="PTHR31809">
    <property type="entry name" value="BUD13 HOMOLOG"/>
    <property type="match status" value="1"/>
</dbReference>
<evidence type="ECO:0000313" key="4">
    <source>
        <dbReference type="EMBL" id="GCC37780.1"/>
    </source>
</evidence>
<feature type="region of interest" description="Disordered" evidence="3">
    <location>
        <begin position="407"/>
        <end position="445"/>
    </location>
</feature>
<dbReference type="EMBL" id="BEZZ01001055">
    <property type="protein sequence ID" value="GCC37780.1"/>
    <property type="molecule type" value="Genomic_DNA"/>
</dbReference>
<dbReference type="Pfam" id="PF09736">
    <property type="entry name" value="Bud13"/>
    <property type="match status" value="1"/>
</dbReference>
<dbReference type="OrthoDB" id="6022at2759"/>
<dbReference type="PANTHER" id="PTHR31809:SF0">
    <property type="entry name" value="BUD13 HOMOLOG"/>
    <property type="match status" value="1"/>
</dbReference>
<dbReference type="GO" id="GO:0005684">
    <property type="term" value="C:U2-type spliceosomal complex"/>
    <property type="evidence" value="ECO:0007669"/>
    <property type="project" value="TreeGrafter"/>
</dbReference>
<evidence type="ECO:0000313" key="5">
    <source>
        <dbReference type="Proteomes" id="UP000287033"/>
    </source>
</evidence>
<dbReference type="GO" id="GO:0070274">
    <property type="term" value="C:RES complex"/>
    <property type="evidence" value="ECO:0007669"/>
    <property type="project" value="TreeGrafter"/>
</dbReference>
<feature type="compositionally biased region" description="Basic and acidic residues" evidence="3">
    <location>
        <begin position="296"/>
        <end position="355"/>
    </location>
</feature>
<gene>
    <name evidence="4" type="ORF">chiPu_0016287</name>
</gene>
<feature type="compositionally biased region" description="Basic and acidic residues" evidence="3">
    <location>
        <begin position="76"/>
        <end position="85"/>
    </location>
</feature>
<evidence type="ECO:0000256" key="1">
    <source>
        <dbReference type="ARBA" id="ARBA00011069"/>
    </source>
</evidence>
<organism evidence="4 5">
    <name type="scientific">Chiloscyllium punctatum</name>
    <name type="common">Brownbanded bambooshark</name>
    <name type="synonym">Hemiscyllium punctatum</name>
    <dbReference type="NCBI Taxonomy" id="137246"/>
    <lineage>
        <taxon>Eukaryota</taxon>
        <taxon>Metazoa</taxon>
        <taxon>Chordata</taxon>
        <taxon>Craniata</taxon>
        <taxon>Vertebrata</taxon>
        <taxon>Chondrichthyes</taxon>
        <taxon>Elasmobranchii</taxon>
        <taxon>Galeomorphii</taxon>
        <taxon>Galeoidea</taxon>
        <taxon>Orectolobiformes</taxon>
        <taxon>Hemiscylliidae</taxon>
        <taxon>Chiloscyllium</taxon>
    </lineage>
</organism>